<organism evidence="1">
    <name type="scientific">Thermoleptolyngbya oregonensis NK1-22</name>
    <dbReference type="NCBI Taxonomy" id="2547457"/>
    <lineage>
        <taxon>Bacteria</taxon>
        <taxon>Bacillati</taxon>
        <taxon>Cyanobacteriota</taxon>
        <taxon>Cyanophyceae</taxon>
        <taxon>Oculatellales</taxon>
        <taxon>Oculatellaceae</taxon>
        <taxon>Thermoleptolyngbya</taxon>
    </lineage>
</organism>
<protein>
    <submittedName>
        <fullName evidence="1">Uncharacterized protein</fullName>
    </submittedName>
</protein>
<accession>A0AA96Y1L2</accession>
<proteinExistence type="predicted"/>
<dbReference type="RefSeq" id="WP_316789895.1">
    <property type="nucleotide sequence ID" value="NZ_CP053540.1"/>
</dbReference>
<reference evidence="1" key="1">
    <citation type="submission" date="2020-05" db="EMBL/GenBank/DDBJ databases">
        <authorList>
            <person name="Zhu T."/>
            <person name="Keshari N."/>
            <person name="Lu X."/>
        </authorList>
    </citation>
    <scope>NUCLEOTIDE SEQUENCE</scope>
    <source>
        <strain evidence="1">NK1-22</strain>
    </source>
</reference>
<dbReference type="KEGG" id="tog:HNI00_01000"/>
<dbReference type="EMBL" id="CP053540">
    <property type="protein sequence ID" value="WOB41716.1"/>
    <property type="molecule type" value="Genomic_DNA"/>
</dbReference>
<evidence type="ECO:0000313" key="1">
    <source>
        <dbReference type="EMBL" id="WOB41716.1"/>
    </source>
</evidence>
<name>A0AA96Y1L2_9CYAN</name>
<sequence length="224" mass="24648">MGNGWWAIALFAPIVITPSAAGGFDLAGSGGTLLHPTEPSHIAQRSREPSRRVLQTRCPDTIESLMPLLLRDLPSYANRVIARSRSRSRATDLPPSYVLLAGPPDYRPLPANLEALGLAEYQAIAPDEQPQQVFFTTLERQYGYGGYARLQGFYWVFLTQQADQWHLAGVRSSVGGYPQRQPASPPRDSSEGVVAQAIRLWLRDCHAGSIRVGLQVDSRVNQTP</sequence>
<dbReference type="AlphaFoldDB" id="A0AA96Y1L2"/>
<gene>
    <name evidence="1" type="ORF">HNI00_01000</name>
</gene>